<feature type="region of interest" description="Disordered" evidence="6">
    <location>
        <begin position="541"/>
        <end position="582"/>
    </location>
</feature>
<accession>A0A3R8S7L0</accession>
<evidence type="ECO:0000256" key="3">
    <source>
        <dbReference type="ARBA" id="ARBA00029447"/>
    </source>
</evidence>
<dbReference type="InterPro" id="IPR024478">
    <property type="entry name" value="HlyB_4HB_MCP"/>
</dbReference>
<evidence type="ECO:0000313" key="9">
    <source>
        <dbReference type="EMBL" id="RRS04300.1"/>
    </source>
</evidence>
<dbReference type="EMBL" id="RSED01000007">
    <property type="protein sequence ID" value="RRS04300.1"/>
    <property type="molecule type" value="Genomic_DNA"/>
</dbReference>
<evidence type="ECO:0000259" key="8">
    <source>
        <dbReference type="PROSITE" id="PS50885"/>
    </source>
</evidence>
<dbReference type="InterPro" id="IPR047347">
    <property type="entry name" value="YvaQ-like_sensor"/>
</dbReference>
<comment type="similarity">
    <text evidence="3">Belongs to the methyl-accepting chemotaxis (MCP) protein family.</text>
</comment>
<dbReference type="SMART" id="SM00304">
    <property type="entry name" value="HAMP"/>
    <property type="match status" value="1"/>
</dbReference>
<keyword evidence="2" id="KW-0488">Methylation</keyword>
<keyword evidence="10" id="KW-1185">Reference proteome</keyword>
<feature type="compositionally biased region" description="Low complexity" evidence="6">
    <location>
        <begin position="558"/>
        <end position="582"/>
    </location>
</feature>
<dbReference type="GO" id="GO:0007165">
    <property type="term" value="P:signal transduction"/>
    <property type="evidence" value="ECO:0007669"/>
    <property type="project" value="UniProtKB-KW"/>
</dbReference>
<dbReference type="InterPro" id="IPR003660">
    <property type="entry name" value="HAMP_dom"/>
</dbReference>
<reference evidence="9 10" key="1">
    <citation type="submission" date="2018-12" db="EMBL/GenBank/DDBJ databases">
        <title>The whole draft genome of Aquabacterium sp. SJQ9.</title>
        <authorList>
            <person name="Sun L."/>
            <person name="Gao X."/>
            <person name="Chen W."/>
            <person name="Huang K."/>
        </authorList>
    </citation>
    <scope>NUCLEOTIDE SEQUENCE [LARGE SCALE GENOMIC DNA]</scope>
    <source>
        <strain evidence="9 10">SJQ9</strain>
    </source>
</reference>
<dbReference type="GO" id="GO:0006935">
    <property type="term" value="P:chemotaxis"/>
    <property type="evidence" value="ECO:0007669"/>
    <property type="project" value="InterPro"/>
</dbReference>
<dbReference type="PANTHER" id="PTHR43531:SF14">
    <property type="entry name" value="METHYL-ACCEPTING CHEMOTAXIS PROTEIN I-RELATED"/>
    <property type="match status" value="1"/>
</dbReference>
<feature type="coiled-coil region" evidence="5">
    <location>
        <begin position="494"/>
        <end position="521"/>
    </location>
</feature>
<sequence>MALNHMRIKTKLMLGFICLAAVVLLVSGLALSSLTRANDRFSDYLEGANQRERMATAVRGAATRRAIAARNLVLVTQASDRELEKAAVVKSQQDMDEAVKNLRASVAPSVHSDATDEDRAMVETIAQVEEKYRTVAGHIVALELQGHREEAVAKMNAECRPLLAQLLKITNDFVEHEHDQAVARAKGAEQAYASDKALMLATCLAAIVAATAMGWLLSNGVTRPLNRAVKLAEAVAAGDLRSDIVVDRGDETGQLLSALKSMNDSLGSMVGQVRQAADSIAVASTEIATGNMDLSSRTEQQASALQQTAASMQHMTGTVQHNADSSRQASVLAASAADVAGRGGLVVERVVHTMGDISEASRKIADIIGVIDGIAFQTNILALNAAVEAARAGEQGRGFAVVAGEVRTLAQRSAQAAKEIKQLIVDSSEKVQAGSRLVDEAGTTMNDVVAQVKRMNDLIAEVNASTTEQSVGIGQVNQAVASLDHGTQQNAALVEESAAAAESLRQQAAALQNVIAAFKTRDNAPALAMAEEAQMLYASRPVGRPGSARPLGATPSQALKSPSLARPASSSAARLIPAEIDR</sequence>
<dbReference type="InterPro" id="IPR051310">
    <property type="entry name" value="MCP_chemotaxis"/>
</dbReference>
<dbReference type="CDD" id="cd11386">
    <property type="entry name" value="MCP_signal"/>
    <property type="match status" value="1"/>
</dbReference>
<evidence type="ECO:0000256" key="2">
    <source>
        <dbReference type="ARBA" id="ARBA00022481"/>
    </source>
</evidence>
<keyword evidence="5" id="KW-0175">Coiled coil</keyword>
<evidence type="ECO:0000313" key="10">
    <source>
        <dbReference type="Proteomes" id="UP000269265"/>
    </source>
</evidence>
<dbReference type="PANTHER" id="PTHR43531">
    <property type="entry name" value="PROTEIN ICFG"/>
    <property type="match status" value="1"/>
</dbReference>
<dbReference type="InterPro" id="IPR004090">
    <property type="entry name" value="Chemotax_Me-accpt_rcpt"/>
</dbReference>
<proteinExistence type="inferred from homology"/>
<organism evidence="9 10">
    <name type="scientific">Aquabacterium soli</name>
    <dbReference type="NCBI Taxonomy" id="2493092"/>
    <lineage>
        <taxon>Bacteria</taxon>
        <taxon>Pseudomonadati</taxon>
        <taxon>Pseudomonadota</taxon>
        <taxon>Betaproteobacteria</taxon>
        <taxon>Burkholderiales</taxon>
        <taxon>Aquabacterium</taxon>
    </lineage>
</organism>
<dbReference type="Proteomes" id="UP000269265">
    <property type="component" value="Unassembled WGS sequence"/>
</dbReference>
<evidence type="ECO:0000256" key="1">
    <source>
        <dbReference type="ARBA" id="ARBA00004370"/>
    </source>
</evidence>
<keyword evidence="4" id="KW-0807">Transducer</keyword>
<comment type="caution">
    <text evidence="9">The sequence shown here is derived from an EMBL/GenBank/DDBJ whole genome shotgun (WGS) entry which is preliminary data.</text>
</comment>
<dbReference type="PROSITE" id="PS50111">
    <property type="entry name" value="CHEMOTAXIS_TRANSDUC_2"/>
    <property type="match status" value="1"/>
</dbReference>
<dbReference type="SMART" id="SM00283">
    <property type="entry name" value="MA"/>
    <property type="match status" value="1"/>
</dbReference>
<dbReference type="PROSITE" id="PS50885">
    <property type="entry name" value="HAMP"/>
    <property type="match status" value="1"/>
</dbReference>
<dbReference type="OrthoDB" id="5441488at2"/>
<dbReference type="FunFam" id="1.10.287.950:FF:000001">
    <property type="entry name" value="Methyl-accepting chemotaxis sensory transducer"/>
    <property type="match status" value="1"/>
</dbReference>
<gene>
    <name evidence="9" type="ORF">EIP75_10400</name>
</gene>
<feature type="domain" description="Methyl-accepting transducer" evidence="7">
    <location>
        <begin position="276"/>
        <end position="505"/>
    </location>
</feature>
<evidence type="ECO:0000259" key="7">
    <source>
        <dbReference type="PROSITE" id="PS50111"/>
    </source>
</evidence>
<dbReference type="Pfam" id="PF00015">
    <property type="entry name" value="MCPsignal"/>
    <property type="match status" value="1"/>
</dbReference>
<dbReference type="AlphaFoldDB" id="A0A3R8S7L0"/>
<dbReference type="CDD" id="cd06225">
    <property type="entry name" value="HAMP"/>
    <property type="match status" value="1"/>
</dbReference>
<evidence type="ECO:0000256" key="5">
    <source>
        <dbReference type="SAM" id="Coils"/>
    </source>
</evidence>
<dbReference type="PRINTS" id="PR00260">
    <property type="entry name" value="CHEMTRNSDUCR"/>
</dbReference>
<dbReference type="CDD" id="cd19411">
    <property type="entry name" value="MCP2201-like_sensor"/>
    <property type="match status" value="1"/>
</dbReference>
<feature type="domain" description="HAMP" evidence="8">
    <location>
        <begin position="219"/>
        <end position="271"/>
    </location>
</feature>
<dbReference type="Pfam" id="PF00672">
    <property type="entry name" value="HAMP"/>
    <property type="match status" value="1"/>
</dbReference>
<dbReference type="GO" id="GO:0004888">
    <property type="term" value="F:transmembrane signaling receptor activity"/>
    <property type="evidence" value="ECO:0007669"/>
    <property type="project" value="InterPro"/>
</dbReference>
<evidence type="ECO:0000256" key="4">
    <source>
        <dbReference type="PROSITE-ProRule" id="PRU00284"/>
    </source>
</evidence>
<dbReference type="RefSeq" id="WP_125243207.1">
    <property type="nucleotide sequence ID" value="NZ_RSED01000007.1"/>
</dbReference>
<name>A0A3R8S7L0_9BURK</name>
<dbReference type="InterPro" id="IPR004089">
    <property type="entry name" value="MCPsignal_dom"/>
</dbReference>
<dbReference type="GO" id="GO:0005886">
    <property type="term" value="C:plasma membrane"/>
    <property type="evidence" value="ECO:0007669"/>
    <property type="project" value="TreeGrafter"/>
</dbReference>
<dbReference type="SUPFAM" id="SSF58104">
    <property type="entry name" value="Methyl-accepting chemotaxis protein (MCP) signaling domain"/>
    <property type="match status" value="1"/>
</dbReference>
<protein>
    <submittedName>
        <fullName evidence="9">HAMP domain-containing protein</fullName>
    </submittedName>
</protein>
<dbReference type="Gene3D" id="1.10.287.950">
    <property type="entry name" value="Methyl-accepting chemotaxis protein"/>
    <property type="match status" value="1"/>
</dbReference>
<dbReference type="Pfam" id="PF12729">
    <property type="entry name" value="4HB_MCP_1"/>
    <property type="match status" value="1"/>
</dbReference>
<comment type="subcellular location">
    <subcellularLocation>
        <location evidence="1">Membrane</location>
    </subcellularLocation>
</comment>
<evidence type="ECO:0000256" key="6">
    <source>
        <dbReference type="SAM" id="MobiDB-lite"/>
    </source>
</evidence>